<feature type="chain" id="PRO_5017534098" description="DUF2155 domain-containing protein" evidence="1">
    <location>
        <begin position="29"/>
        <end position="152"/>
    </location>
</feature>
<evidence type="ECO:0000256" key="1">
    <source>
        <dbReference type="SAM" id="SignalP"/>
    </source>
</evidence>
<keyword evidence="3" id="KW-1185">Reference proteome</keyword>
<keyword evidence="1" id="KW-0732">Signal</keyword>
<dbReference type="EMBL" id="QOHR01000021">
    <property type="protein sequence ID" value="REC55130.1"/>
    <property type="molecule type" value="Genomic_DNA"/>
</dbReference>
<evidence type="ECO:0000313" key="3">
    <source>
        <dbReference type="Proteomes" id="UP000257131"/>
    </source>
</evidence>
<organism evidence="2 3">
    <name type="scientific">Rhodosalinus sediminis</name>
    <dbReference type="NCBI Taxonomy" id="1940533"/>
    <lineage>
        <taxon>Bacteria</taxon>
        <taxon>Pseudomonadati</taxon>
        <taxon>Pseudomonadota</taxon>
        <taxon>Alphaproteobacteria</taxon>
        <taxon>Rhodobacterales</taxon>
        <taxon>Paracoccaceae</taxon>
        <taxon>Rhodosalinus</taxon>
    </lineage>
</organism>
<name>A0A3D9BNP4_9RHOB</name>
<sequence>MSVRSLAARAAACALAGALWFVPIDSQAQGTVVVVRNDRGGLLAERMREVARLRAQDARVEIRGRVCLSSCTMFLGVENVCVEPDVTFGFHGPTSYGRPLAPERFEAWSRIMAAHYPDERLRDWFLETGRHRIRGYYRVSGEQLIRMGMPRC</sequence>
<reference evidence="2 3" key="1">
    <citation type="journal article" date="2017" name="Int. J. Syst. Evol. Microbiol.">
        <title>Rhodosalinus sediminis gen. nov., sp. nov., isolated from marine saltern.</title>
        <authorList>
            <person name="Guo L.Y."/>
            <person name="Ling S.K."/>
            <person name="Li C.M."/>
            <person name="Chen G.J."/>
            <person name="Du Z.J."/>
        </authorList>
    </citation>
    <scope>NUCLEOTIDE SEQUENCE [LARGE SCALE GENOMIC DNA]</scope>
    <source>
        <strain evidence="2 3">WDN1C137</strain>
    </source>
</reference>
<proteinExistence type="predicted"/>
<evidence type="ECO:0008006" key="4">
    <source>
        <dbReference type="Google" id="ProtNLM"/>
    </source>
</evidence>
<feature type="signal peptide" evidence="1">
    <location>
        <begin position="1"/>
        <end position="28"/>
    </location>
</feature>
<dbReference type="OrthoDB" id="7774376at2"/>
<dbReference type="Proteomes" id="UP000257131">
    <property type="component" value="Unassembled WGS sequence"/>
</dbReference>
<evidence type="ECO:0000313" key="2">
    <source>
        <dbReference type="EMBL" id="REC55130.1"/>
    </source>
</evidence>
<accession>A0A3D9BNP4</accession>
<comment type="caution">
    <text evidence="2">The sequence shown here is derived from an EMBL/GenBank/DDBJ whole genome shotgun (WGS) entry which is preliminary data.</text>
</comment>
<dbReference type="RefSeq" id="WP_115981201.1">
    <property type="nucleotide sequence ID" value="NZ_QOHR01000021.1"/>
</dbReference>
<protein>
    <recommendedName>
        <fullName evidence="4">DUF2155 domain-containing protein</fullName>
    </recommendedName>
</protein>
<gene>
    <name evidence="2" type="ORF">DRV84_12480</name>
</gene>
<dbReference type="AlphaFoldDB" id="A0A3D9BNP4"/>